<evidence type="ECO:0000256" key="4">
    <source>
        <dbReference type="ARBA" id="ARBA00022679"/>
    </source>
</evidence>
<organism evidence="7">
    <name type="scientific">Xenopus tropicalis</name>
    <name type="common">Western clawed frog</name>
    <name type="synonym">Silurana tropicalis</name>
    <dbReference type="NCBI Taxonomy" id="8364"/>
    <lineage>
        <taxon>Eukaryota</taxon>
        <taxon>Metazoa</taxon>
        <taxon>Chordata</taxon>
        <taxon>Craniata</taxon>
        <taxon>Vertebrata</taxon>
        <taxon>Euteleostomi</taxon>
        <taxon>Amphibia</taxon>
        <taxon>Batrachia</taxon>
        <taxon>Anura</taxon>
        <taxon>Pipoidea</taxon>
        <taxon>Pipidae</taxon>
        <taxon>Xenopodinae</taxon>
        <taxon>Xenopus</taxon>
        <taxon>Silurana</taxon>
    </lineage>
</organism>
<dbReference type="FunFam" id="3.40.50.300:FF:000433">
    <property type="entry name" value="Estrogen sulfotransferase"/>
    <property type="match status" value="1"/>
</dbReference>
<protein>
    <recommendedName>
        <fullName evidence="5">Sulfotransferase</fullName>
        <ecNumber evidence="5">2.8.2.-</ecNumber>
    </recommendedName>
</protein>
<evidence type="ECO:0000256" key="2">
    <source>
        <dbReference type="ARBA" id="ARBA00005771"/>
    </source>
</evidence>
<dbReference type="InterPro" id="IPR027417">
    <property type="entry name" value="P-loop_NTPase"/>
</dbReference>
<dbReference type="EC" id="2.8.2.-" evidence="5"/>
<evidence type="ECO:0000313" key="7">
    <source>
        <dbReference type="EMBL" id="OCA15139.1"/>
    </source>
</evidence>
<accession>A0A1B8XWU3</accession>
<reference evidence="7" key="3">
    <citation type="submission" date="2016-05" db="EMBL/GenBank/DDBJ databases">
        <title>WGS assembly of Xenopus tropicalis.</title>
        <authorList>
            <person name="Sessions A."/>
            <person name="Jenkins J."/>
            <person name="Mitros T."/>
            <person name="Lyons J.T."/>
            <person name="Dichmann D.S."/>
            <person name="Robert J."/>
            <person name="Harland R.M."/>
            <person name="Rokhsar D.S."/>
        </authorList>
    </citation>
    <scope>NUCLEOTIDE SEQUENCE</scope>
    <source>
        <strain evidence="7">Nigerian</strain>
    </source>
</reference>
<evidence type="ECO:0000256" key="5">
    <source>
        <dbReference type="RuleBase" id="RU361155"/>
    </source>
</evidence>
<comment type="similarity">
    <text evidence="2 5">Belongs to the sulfotransferase 1 family.</text>
</comment>
<feature type="domain" description="Sulfotransferase" evidence="6">
    <location>
        <begin position="1"/>
        <end position="190"/>
    </location>
</feature>
<sequence>MKFPRVLKTHLPINLLPPSFWEKNVKAVYVARNAKDCMVSYYYFHKMNIFLPDPGTWENFFSTFLSGDVPWGSWFDHVIGWGKAMDKHQILFIFYEDMIEDPMREIRKVTKFLGKDLSDEVLENIKYHTSFQAMKENPMTNNSTVPNSIMDETISPFLRKGTVGDWKTHFSVAQNIIFDEEYKKKMEGSGLNFRTEL</sequence>
<gene>
    <name evidence="7" type="ORF">XENTR_v90030442mg</name>
</gene>
<evidence type="ECO:0000256" key="1">
    <source>
        <dbReference type="ARBA" id="ARBA00004496"/>
    </source>
</evidence>
<dbReference type="PANTHER" id="PTHR11783">
    <property type="entry name" value="SULFOTRANSFERASE SULT"/>
    <property type="match status" value="1"/>
</dbReference>
<proteinExistence type="inferred from homology"/>
<keyword evidence="3" id="KW-0963">Cytoplasm</keyword>
<keyword evidence="4 5" id="KW-0808">Transferase</keyword>
<dbReference type="InterPro" id="IPR000863">
    <property type="entry name" value="Sulfotransferase_dom"/>
</dbReference>
<reference evidence="7" key="1">
    <citation type="submission" date="2009-11" db="EMBL/GenBank/DDBJ databases">
        <authorList>
            <consortium name="US DOE Joint Genome Institute (JGI-PGF)"/>
            <person name="Ottilar R."/>
            <person name="Schmutz J."/>
            <person name="Salamov A."/>
            <person name="Cheng J.F."/>
            <person name="Lucas S."/>
            <person name="Pitluck S."/>
            <person name="Gundlach H."/>
            <person name="Guo Y."/>
            <person name="Haberer G."/>
            <person name="Nasrallah J."/>
            <person name="Mayer K.F.X."/>
            <person name="van de Peer Y."/>
            <person name="Weigel D."/>
            <person name="Grigoriev I.V."/>
        </authorList>
    </citation>
    <scope>NUCLEOTIDE SEQUENCE</scope>
    <source>
        <strain evidence="7">Nigerian</strain>
    </source>
</reference>
<dbReference type="Gene3D" id="3.40.50.300">
    <property type="entry name" value="P-loop containing nucleotide triphosphate hydrolases"/>
    <property type="match status" value="1"/>
</dbReference>
<dbReference type="Pfam" id="PF00685">
    <property type="entry name" value="Sulfotransfer_1"/>
    <property type="match status" value="1"/>
</dbReference>
<evidence type="ECO:0000259" key="6">
    <source>
        <dbReference type="Pfam" id="PF00685"/>
    </source>
</evidence>
<dbReference type="AlphaFoldDB" id="A0A1B8XWU3"/>
<dbReference type="SUPFAM" id="SSF52540">
    <property type="entry name" value="P-loop containing nucleoside triphosphate hydrolases"/>
    <property type="match status" value="1"/>
</dbReference>
<comment type="subcellular location">
    <subcellularLocation>
        <location evidence="1">Cytoplasm</location>
    </subcellularLocation>
</comment>
<dbReference type="GO" id="GO:0008146">
    <property type="term" value="F:sulfotransferase activity"/>
    <property type="evidence" value="ECO:0007669"/>
    <property type="project" value="InterPro"/>
</dbReference>
<reference evidence="7" key="2">
    <citation type="journal article" date="2010" name="Science">
        <title>The genome of the Western clawed frog Xenopus tropicalis.</title>
        <authorList>
            <person name="Hellsten U."/>
            <person name="Harland R.M."/>
            <person name="Gilchrist M.J."/>
            <person name="Hendrix D."/>
            <person name="Jurka J."/>
            <person name="Kapitonov V."/>
            <person name="Ovcharenko I."/>
            <person name="Putnam N.H."/>
            <person name="Shu S."/>
            <person name="Taher L."/>
            <person name="Blitz I.L."/>
            <person name="Blumberg B."/>
            <person name="Dichmann D.S."/>
            <person name="Dubchak I."/>
            <person name="Amaya E."/>
            <person name="Detter J.C."/>
            <person name="Fletcher R."/>
            <person name="Gerhard D.S."/>
            <person name="Goodstein D."/>
            <person name="Graves T."/>
            <person name="Grigoriev I.V."/>
            <person name="Grimwood J."/>
            <person name="Kawashima T."/>
            <person name="Lindquist E."/>
            <person name="Lucas S.M."/>
            <person name="Mead P.E."/>
            <person name="Mitros T."/>
            <person name="Ogino H."/>
            <person name="Ohta Y."/>
            <person name="Poliakov A.V."/>
            <person name="Pollet N."/>
            <person name="Robert J."/>
            <person name="Salamov A."/>
            <person name="Sater A.K."/>
            <person name="Schmutz J."/>
            <person name="Terry A."/>
            <person name="Vize P.D."/>
            <person name="Warren W.C."/>
            <person name="Wells D."/>
            <person name="Wills A."/>
            <person name="Wilson R.K."/>
            <person name="Zimmerman L.B."/>
            <person name="Zorn A.M."/>
            <person name="Grainger R."/>
            <person name="Grammer T."/>
            <person name="Khokha M.K."/>
            <person name="Richardson P.M."/>
            <person name="Rokhsar D.S."/>
        </authorList>
    </citation>
    <scope>NUCLEOTIDE SEQUENCE [LARGE SCALE GENOMIC DNA]</scope>
    <source>
        <strain evidence="7">Nigerian</strain>
    </source>
</reference>
<evidence type="ECO:0000256" key="3">
    <source>
        <dbReference type="ARBA" id="ARBA00022490"/>
    </source>
</evidence>
<dbReference type="EMBL" id="KV460949">
    <property type="protein sequence ID" value="OCA15139.1"/>
    <property type="molecule type" value="Genomic_DNA"/>
</dbReference>
<name>A0A1B8XWU3_XENTR</name>
<dbReference type="GO" id="GO:0005737">
    <property type="term" value="C:cytoplasm"/>
    <property type="evidence" value="ECO:0007669"/>
    <property type="project" value="UniProtKB-SubCell"/>
</dbReference>